<reference evidence="1 2" key="1">
    <citation type="submission" date="2018-11" db="EMBL/GenBank/DDBJ databases">
        <title>Sequencing the genomes of 1000 actinobacteria strains.</title>
        <authorList>
            <person name="Klenk H.-P."/>
        </authorList>
    </citation>
    <scope>NUCLEOTIDE SEQUENCE [LARGE SCALE GENOMIC DNA]</scope>
    <source>
        <strain evidence="1 2">DSM 44231</strain>
    </source>
</reference>
<accession>A0A3N1H283</accession>
<name>A0A3N1H283_9PSEU</name>
<comment type="caution">
    <text evidence="1">The sequence shown here is derived from an EMBL/GenBank/DDBJ whole genome shotgun (WGS) entry which is preliminary data.</text>
</comment>
<dbReference type="EMBL" id="RJKM01000001">
    <property type="protein sequence ID" value="ROP36657.1"/>
    <property type="molecule type" value="Genomic_DNA"/>
</dbReference>
<sequence>MTRRRRLAHVSALARELEAALDGKLDRILDRKLAHDLALELRRAIERSRVVDARLVEVCERVRALESAVEVNFRGTTSFGPLLDRARSIRVGLEEVERTSAEAGPANRLIETAVAVLPAHHRARYGEEFRAELADLPRHRRIPHAIGLVSRSLRLRRALLDARATKSARP</sequence>
<protein>
    <recommendedName>
        <fullName evidence="3">CHAD domain-containing protein</fullName>
    </recommendedName>
</protein>
<evidence type="ECO:0000313" key="1">
    <source>
        <dbReference type="EMBL" id="ROP36657.1"/>
    </source>
</evidence>
<dbReference type="RefSeq" id="WP_123742600.1">
    <property type="nucleotide sequence ID" value="NZ_RJKM01000001.1"/>
</dbReference>
<dbReference type="Proteomes" id="UP000268727">
    <property type="component" value="Unassembled WGS sequence"/>
</dbReference>
<organism evidence="1 2">
    <name type="scientific">Saccharothrix texasensis</name>
    <dbReference type="NCBI Taxonomy" id="103734"/>
    <lineage>
        <taxon>Bacteria</taxon>
        <taxon>Bacillati</taxon>
        <taxon>Actinomycetota</taxon>
        <taxon>Actinomycetes</taxon>
        <taxon>Pseudonocardiales</taxon>
        <taxon>Pseudonocardiaceae</taxon>
        <taxon>Saccharothrix</taxon>
    </lineage>
</organism>
<gene>
    <name evidence="1" type="ORF">EDD40_1932</name>
</gene>
<evidence type="ECO:0008006" key="3">
    <source>
        <dbReference type="Google" id="ProtNLM"/>
    </source>
</evidence>
<proteinExistence type="predicted"/>
<evidence type="ECO:0000313" key="2">
    <source>
        <dbReference type="Proteomes" id="UP000268727"/>
    </source>
</evidence>
<dbReference type="AlphaFoldDB" id="A0A3N1H283"/>
<keyword evidence="2" id="KW-1185">Reference proteome</keyword>
<dbReference type="OrthoDB" id="9905185at2"/>